<reference evidence="7 8" key="1">
    <citation type="submission" date="2018-08" db="EMBL/GenBank/DDBJ databases">
        <title>Chitinophagaceae sp. K23C18032701, a novel bacterium isolated from forest soil.</title>
        <authorList>
            <person name="Wang C."/>
        </authorList>
    </citation>
    <scope>NUCLEOTIDE SEQUENCE [LARGE SCALE GENOMIC DNA]</scope>
    <source>
        <strain evidence="7 8">K23C18032701</strain>
    </source>
</reference>
<feature type="transmembrane region" description="Helical" evidence="6">
    <location>
        <begin position="12"/>
        <end position="29"/>
    </location>
</feature>
<evidence type="ECO:0000313" key="7">
    <source>
        <dbReference type="EMBL" id="RFM29961.1"/>
    </source>
</evidence>
<feature type="transmembrane region" description="Helical" evidence="6">
    <location>
        <begin position="295"/>
        <end position="326"/>
    </location>
</feature>
<feature type="transmembrane region" description="Helical" evidence="6">
    <location>
        <begin position="140"/>
        <end position="162"/>
    </location>
</feature>
<dbReference type="PANTHER" id="PTHR21716">
    <property type="entry name" value="TRANSMEMBRANE PROTEIN"/>
    <property type="match status" value="1"/>
</dbReference>
<evidence type="ECO:0000256" key="2">
    <source>
        <dbReference type="ARBA" id="ARBA00009773"/>
    </source>
</evidence>
<feature type="transmembrane region" description="Helical" evidence="6">
    <location>
        <begin position="193"/>
        <end position="219"/>
    </location>
</feature>
<dbReference type="Pfam" id="PF01594">
    <property type="entry name" value="AI-2E_transport"/>
    <property type="match status" value="1"/>
</dbReference>
<dbReference type="GO" id="GO:0016020">
    <property type="term" value="C:membrane"/>
    <property type="evidence" value="ECO:0007669"/>
    <property type="project" value="UniProtKB-SubCell"/>
</dbReference>
<evidence type="ECO:0000256" key="1">
    <source>
        <dbReference type="ARBA" id="ARBA00004141"/>
    </source>
</evidence>
<dbReference type="AlphaFoldDB" id="A0A3E1NPV6"/>
<keyword evidence="4 6" id="KW-1133">Transmembrane helix</keyword>
<feature type="transmembrane region" description="Helical" evidence="6">
    <location>
        <begin position="62"/>
        <end position="84"/>
    </location>
</feature>
<comment type="subcellular location">
    <subcellularLocation>
        <location evidence="1">Membrane</location>
        <topology evidence="1">Multi-pass membrane protein</topology>
    </subcellularLocation>
</comment>
<name>A0A3E1NPV6_9BACT</name>
<keyword evidence="8" id="KW-1185">Reference proteome</keyword>
<dbReference type="Proteomes" id="UP000261284">
    <property type="component" value="Unassembled WGS sequence"/>
</dbReference>
<proteinExistence type="inferred from homology"/>
<gene>
    <name evidence="7" type="ORF">DXN05_03025</name>
</gene>
<comment type="similarity">
    <text evidence="2">Belongs to the autoinducer-2 exporter (AI-2E) (TC 2.A.86) family.</text>
</comment>
<feature type="transmembrane region" description="Helical" evidence="6">
    <location>
        <begin position="225"/>
        <end position="255"/>
    </location>
</feature>
<dbReference type="InterPro" id="IPR002549">
    <property type="entry name" value="AI-2E-like"/>
</dbReference>
<dbReference type="RefSeq" id="WP_116845717.1">
    <property type="nucleotide sequence ID" value="NZ_QTJU01000001.1"/>
</dbReference>
<organism evidence="7 8">
    <name type="scientific">Deminuibacter soli</name>
    <dbReference type="NCBI Taxonomy" id="2291815"/>
    <lineage>
        <taxon>Bacteria</taxon>
        <taxon>Pseudomonadati</taxon>
        <taxon>Bacteroidota</taxon>
        <taxon>Chitinophagia</taxon>
        <taxon>Chitinophagales</taxon>
        <taxon>Chitinophagaceae</taxon>
        <taxon>Deminuibacter</taxon>
    </lineage>
</organism>
<dbReference type="OrthoDB" id="9773730at2"/>
<evidence type="ECO:0000256" key="6">
    <source>
        <dbReference type="SAM" id="Phobius"/>
    </source>
</evidence>
<dbReference type="EMBL" id="QTJU01000001">
    <property type="protein sequence ID" value="RFM29961.1"/>
    <property type="molecule type" value="Genomic_DNA"/>
</dbReference>
<sequence>MNYLDSNKLRQVAFIAILLILGTILFIELSSFIPALLGAVTFYVLVRSQMAFLVGKKHWRKPWAATIVLLLTFLVVLVPIWVMVTMLSSRINYAVQHSNQVIEALKNLIGRLQQQYDIHLLSGENLSKAGTIIAGSLPNVLGATFNTLTMLLIMYFILYFMLVNYDTMEQWLFTHMPLKTSNKIRMGKELKGLVISNALGVPLIALLQGIVGLVAYFFLGVKDPWFWFMVTCITSMLPFVGAAMAYVPLSILLFVQEPAWKGIVMLIYGFGVIGTVDNLFRIVLQRKIGDIHPLITLFGVIIGVNMFGFIGLIFGPILIAMFILLVRIYFNEFSNSGEL</sequence>
<evidence type="ECO:0000313" key="8">
    <source>
        <dbReference type="Proteomes" id="UP000261284"/>
    </source>
</evidence>
<feature type="transmembrane region" description="Helical" evidence="6">
    <location>
        <begin position="262"/>
        <end position="283"/>
    </location>
</feature>
<evidence type="ECO:0000256" key="5">
    <source>
        <dbReference type="ARBA" id="ARBA00023136"/>
    </source>
</evidence>
<protein>
    <submittedName>
        <fullName evidence="7">AI-2E family transporter</fullName>
    </submittedName>
</protein>
<keyword evidence="3 6" id="KW-0812">Transmembrane</keyword>
<evidence type="ECO:0000256" key="4">
    <source>
        <dbReference type="ARBA" id="ARBA00022989"/>
    </source>
</evidence>
<accession>A0A3E1NPV6</accession>
<evidence type="ECO:0000256" key="3">
    <source>
        <dbReference type="ARBA" id="ARBA00022692"/>
    </source>
</evidence>
<dbReference type="PANTHER" id="PTHR21716:SF4">
    <property type="entry name" value="TRANSMEMBRANE PROTEIN 245"/>
    <property type="match status" value="1"/>
</dbReference>
<comment type="caution">
    <text evidence="7">The sequence shown here is derived from an EMBL/GenBank/DDBJ whole genome shotgun (WGS) entry which is preliminary data.</text>
</comment>
<keyword evidence="5 6" id="KW-0472">Membrane</keyword>